<dbReference type="Proteomes" id="UP000373149">
    <property type="component" value="Unassembled WGS sequence"/>
</dbReference>
<comment type="caution">
    <text evidence="7">The sequence shown here is derived from an EMBL/GenBank/DDBJ whole genome shotgun (WGS) entry which is preliminary data.</text>
</comment>
<dbReference type="RefSeq" id="WP_152863764.1">
    <property type="nucleotide sequence ID" value="NZ_VMNX01000059.1"/>
</dbReference>
<keyword evidence="5" id="KW-0472">Membrane</keyword>
<feature type="transmembrane region" description="Helical" evidence="5">
    <location>
        <begin position="106"/>
        <end position="129"/>
    </location>
</feature>
<feature type="region of interest" description="Disordered" evidence="4">
    <location>
        <begin position="1"/>
        <end position="27"/>
    </location>
</feature>
<feature type="transmembrane region" description="Helical" evidence="5">
    <location>
        <begin position="174"/>
        <end position="192"/>
    </location>
</feature>
<dbReference type="InterPro" id="IPR050482">
    <property type="entry name" value="Sensor_HK_TwoCompSys"/>
</dbReference>
<evidence type="ECO:0000313" key="8">
    <source>
        <dbReference type="Proteomes" id="UP000373149"/>
    </source>
</evidence>
<dbReference type="AlphaFoldDB" id="A0A5N8WSD6"/>
<sequence>MGAAAPRSGRDTDTSPRDISTGGAGTTGSALSTAVRALGLNAPPPRLALSVVVIVECGFVLVGFLNVMAEEPGAFVLVVSGLSFALIGLLQLVHSSYRLRHFRARWYRWTLSLQAVLTYLPLFALGLGWGEMAGFLGASLLLVLRPVLAWPLFGLITVTAAATGPMLGMSATDSADITVSTVLTGLIVYGLSRLAQLVVDVQAAQAELARLAVSQERLRFARDLHDLLGYSLSAVTLKSELACRLVPATPERALEEMKSILEISRQALADVRTVARGYRDMSLATEAVSAQSVLEAAGIQVTTDFRGAPTEGEVNTIMATVLREAITNLLRHSKAERCRLESWTTALGELVLTITNDGVQPIAQSPDGAPAIPDGSGLGNLQFRLTSIGGSLSTGVDEAGWFVLRAVAPVRWPAAG</sequence>
<protein>
    <submittedName>
        <fullName evidence="7">Two-component sensor histidine kinase</fullName>
    </submittedName>
</protein>
<dbReference type="InterPro" id="IPR011712">
    <property type="entry name" value="Sig_transdc_His_kin_sub3_dim/P"/>
</dbReference>
<dbReference type="Gene3D" id="3.30.565.10">
    <property type="entry name" value="Histidine kinase-like ATPase, C-terminal domain"/>
    <property type="match status" value="1"/>
</dbReference>
<feature type="transmembrane region" description="Helical" evidence="5">
    <location>
        <begin position="135"/>
        <end position="162"/>
    </location>
</feature>
<feature type="transmembrane region" description="Helical" evidence="5">
    <location>
        <begin position="74"/>
        <end position="94"/>
    </location>
</feature>
<keyword evidence="3" id="KW-0902">Two-component regulatory system</keyword>
<dbReference type="PANTHER" id="PTHR24421">
    <property type="entry name" value="NITRATE/NITRITE SENSOR PROTEIN NARX-RELATED"/>
    <property type="match status" value="1"/>
</dbReference>
<dbReference type="CDD" id="cd16917">
    <property type="entry name" value="HATPase_UhpB-NarQ-NarX-like"/>
    <property type="match status" value="1"/>
</dbReference>
<dbReference type="PANTHER" id="PTHR24421:SF63">
    <property type="entry name" value="SENSOR HISTIDINE KINASE DESK"/>
    <property type="match status" value="1"/>
</dbReference>
<dbReference type="GO" id="GO:0016020">
    <property type="term" value="C:membrane"/>
    <property type="evidence" value="ECO:0007669"/>
    <property type="project" value="InterPro"/>
</dbReference>
<dbReference type="Gene3D" id="1.20.5.1930">
    <property type="match status" value="1"/>
</dbReference>
<evidence type="ECO:0000313" key="7">
    <source>
        <dbReference type="EMBL" id="MPY50321.1"/>
    </source>
</evidence>
<keyword evidence="8" id="KW-1185">Reference proteome</keyword>
<feature type="transmembrane region" description="Helical" evidence="5">
    <location>
        <begin position="47"/>
        <end position="68"/>
    </location>
</feature>
<keyword evidence="2 7" id="KW-0418">Kinase</keyword>
<keyword evidence="5" id="KW-1133">Transmembrane helix</keyword>
<gene>
    <name evidence="7" type="ORF">FPZ41_17785</name>
</gene>
<dbReference type="Pfam" id="PF07730">
    <property type="entry name" value="HisKA_3"/>
    <property type="match status" value="1"/>
</dbReference>
<accession>A0A5N8WSD6</accession>
<evidence type="ECO:0000256" key="2">
    <source>
        <dbReference type="ARBA" id="ARBA00022777"/>
    </source>
</evidence>
<reference evidence="7 8" key="1">
    <citation type="submission" date="2019-09" db="EMBL/GenBank/DDBJ databases">
        <authorList>
            <person name="Duangmal K."/>
            <person name="Teo W.F.A."/>
            <person name="Lipun K."/>
        </authorList>
    </citation>
    <scope>NUCLEOTIDE SEQUENCE [LARGE SCALE GENOMIC DNA]</scope>
    <source>
        <strain evidence="7 8">K1PN6</strain>
    </source>
</reference>
<name>A0A5N8WSD6_9ACTN</name>
<keyword evidence="5" id="KW-0812">Transmembrane</keyword>
<evidence type="ECO:0000256" key="4">
    <source>
        <dbReference type="SAM" id="MobiDB-lite"/>
    </source>
</evidence>
<dbReference type="InterPro" id="IPR036890">
    <property type="entry name" value="HATPase_C_sf"/>
</dbReference>
<dbReference type="EMBL" id="VMNX01000059">
    <property type="protein sequence ID" value="MPY50321.1"/>
    <property type="molecule type" value="Genomic_DNA"/>
</dbReference>
<evidence type="ECO:0000259" key="6">
    <source>
        <dbReference type="Pfam" id="PF07730"/>
    </source>
</evidence>
<evidence type="ECO:0000256" key="3">
    <source>
        <dbReference type="ARBA" id="ARBA00023012"/>
    </source>
</evidence>
<proteinExistence type="predicted"/>
<keyword evidence="1" id="KW-0808">Transferase</keyword>
<evidence type="ECO:0000256" key="1">
    <source>
        <dbReference type="ARBA" id="ARBA00022679"/>
    </source>
</evidence>
<organism evidence="7 8">
    <name type="scientific">Streptomyces acidicola</name>
    <dbReference type="NCBI Taxonomy" id="2596892"/>
    <lineage>
        <taxon>Bacteria</taxon>
        <taxon>Bacillati</taxon>
        <taxon>Actinomycetota</taxon>
        <taxon>Actinomycetes</taxon>
        <taxon>Kitasatosporales</taxon>
        <taxon>Streptomycetaceae</taxon>
        <taxon>Streptomyces</taxon>
    </lineage>
</organism>
<dbReference type="GO" id="GO:0046983">
    <property type="term" value="F:protein dimerization activity"/>
    <property type="evidence" value="ECO:0007669"/>
    <property type="project" value="InterPro"/>
</dbReference>
<feature type="domain" description="Signal transduction histidine kinase subgroup 3 dimerisation and phosphoacceptor" evidence="6">
    <location>
        <begin position="216"/>
        <end position="282"/>
    </location>
</feature>
<evidence type="ECO:0000256" key="5">
    <source>
        <dbReference type="SAM" id="Phobius"/>
    </source>
</evidence>
<dbReference type="GO" id="GO:0000155">
    <property type="term" value="F:phosphorelay sensor kinase activity"/>
    <property type="evidence" value="ECO:0007669"/>
    <property type="project" value="InterPro"/>
</dbReference>